<name>A0A075GE16_9ARCH</name>
<organism evidence="1">
    <name type="scientific">uncultured marine thaumarchaeote KM3_12_F11</name>
    <dbReference type="NCBI Taxonomy" id="1455999"/>
    <lineage>
        <taxon>Archaea</taxon>
        <taxon>Nitrososphaerota</taxon>
        <taxon>environmental samples</taxon>
    </lineage>
</organism>
<dbReference type="EMBL" id="KF900585">
    <property type="protein sequence ID" value="AIF00252.1"/>
    <property type="molecule type" value="Genomic_DNA"/>
</dbReference>
<evidence type="ECO:0000313" key="1">
    <source>
        <dbReference type="EMBL" id="AIF00252.1"/>
    </source>
</evidence>
<protein>
    <submittedName>
        <fullName evidence="1">Uncharacterized protein</fullName>
    </submittedName>
</protein>
<dbReference type="AlphaFoldDB" id="A0A075GE16"/>
<reference evidence="1" key="1">
    <citation type="journal article" date="2014" name="Genome Biol. Evol.">
        <title>Pangenome evidence for extensive interdomain horizontal transfer affecting lineage core and shell genes in uncultured planktonic thaumarchaeota and euryarchaeota.</title>
        <authorList>
            <person name="Deschamps P."/>
            <person name="Zivanovic Y."/>
            <person name="Moreira D."/>
            <person name="Rodriguez-Valera F."/>
            <person name="Lopez-Garcia P."/>
        </authorList>
    </citation>
    <scope>NUCLEOTIDE SEQUENCE</scope>
</reference>
<accession>A0A075GE16</accession>
<sequence length="188" mass="21448">MTKEYESFLDELKIQCPELPQGDVKNITDDSGLSTLDDFTKANFVNFEAKREDLYRLSMDIEAYAVKNYDPLLATFETEALYKYVQKRYTEILKKIPHAWVIGGFDDPFLIPPDSVPPTAEILSCLDTNIEKMWIVVTKGPNGPFGLVAEDLGGDKFRGFFTMDSKIIEKVIDIINNTMRIEINFSKV</sequence>
<proteinExistence type="predicted"/>